<dbReference type="Proteomes" id="UP000051658">
    <property type="component" value="Unassembled WGS sequence"/>
</dbReference>
<comment type="caution">
    <text evidence="9">The sequence shown here is derived from an EMBL/GenBank/DDBJ whole genome shotgun (WGS) entry which is preliminary data.</text>
</comment>
<dbReference type="RefSeq" id="WP_034568797.1">
    <property type="nucleotide sequence ID" value="NZ_JQBS01000035.1"/>
</dbReference>
<dbReference type="Gene3D" id="3.90.550.10">
    <property type="entry name" value="Spore Coat Polysaccharide Biosynthesis Protein SpsA, Chain A"/>
    <property type="match status" value="1"/>
</dbReference>
<comment type="catalytic activity">
    <reaction evidence="6 7">
        <text>alpha-D-glucose 1-phosphate + UTP + H(+) = UDP-alpha-D-glucose + diphosphate</text>
        <dbReference type="Rhea" id="RHEA:19889"/>
        <dbReference type="ChEBI" id="CHEBI:15378"/>
        <dbReference type="ChEBI" id="CHEBI:33019"/>
        <dbReference type="ChEBI" id="CHEBI:46398"/>
        <dbReference type="ChEBI" id="CHEBI:58601"/>
        <dbReference type="ChEBI" id="CHEBI:58885"/>
        <dbReference type="EC" id="2.7.7.9"/>
    </reaction>
</comment>
<comment type="pathway">
    <text evidence="1">Carbohydrate metabolism; nucleotide-sugar metabolism.</text>
</comment>
<accession>A0A0R2HZ01</accession>
<evidence type="ECO:0000313" key="9">
    <source>
        <dbReference type="EMBL" id="KRN54765.1"/>
    </source>
</evidence>
<comment type="similarity">
    <text evidence="2 7">Belongs to the UDPGP type 2 family.</text>
</comment>
<feature type="domain" description="Nucleotidyl transferase" evidence="8">
    <location>
        <begin position="6"/>
        <end position="265"/>
    </location>
</feature>
<reference evidence="9 10" key="1">
    <citation type="journal article" date="2015" name="Genome Announc.">
        <title>Expanding the biotechnology potential of lactobacilli through comparative genomics of 213 strains and associated genera.</title>
        <authorList>
            <person name="Sun Z."/>
            <person name="Harris H.M."/>
            <person name="McCann A."/>
            <person name="Guo C."/>
            <person name="Argimon S."/>
            <person name="Zhang W."/>
            <person name="Yang X."/>
            <person name="Jeffery I.B."/>
            <person name="Cooney J.C."/>
            <person name="Kagawa T.F."/>
            <person name="Liu W."/>
            <person name="Song Y."/>
            <person name="Salvetti E."/>
            <person name="Wrobel A."/>
            <person name="Rasinkangas P."/>
            <person name="Parkhill J."/>
            <person name="Rea M.C."/>
            <person name="O'Sullivan O."/>
            <person name="Ritari J."/>
            <person name="Douillard F.P."/>
            <person name="Paul Ross R."/>
            <person name="Yang R."/>
            <person name="Briner A.E."/>
            <person name="Felis G.E."/>
            <person name="de Vos W.M."/>
            <person name="Barrangou R."/>
            <person name="Klaenhammer T.R."/>
            <person name="Caufield P.W."/>
            <person name="Cui Y."/>
            <person name="Zhang H."/>
            <person name="O'Toole P.W."/>
        </authorList>
    </citation>
    <scope>NUCLEOTIDE SEQUENCE [LARGE SCALE GENOMIC DNA]</scope>
    <source>
        <strain evidence="9 10">DSM 20623</strain>
    </source>
</reference>
<evidence type="ECO:0000259" key="8">
    <source>
        <dbReference type="Pfam" id="PF00483"/>
    </source>
</evidence>
<dbReference type="EMBL" id="JQBS01000035">
    <property type="protein sequence ID" value="KRN54765.1"/>
    <property type="molecule type" value="Genomic_DNA"/>
</dbReference>
<dbReference type="SUPFAM" id="SSF53448">
    <property type="entry name" value="Nucleotide-diphospho-sugar transferases"/>
    <property type="match status" value="1"/>
</dbReference>
<dbReference type="eggNOG" id="COG1210">
    <property type="taxonomic scope" value="Bacteria"/>
</dbReference>
<evidence type="ECO:0000256" key="3">
    <source>
        <dbReference type="ARBA" id="ARBA00012415"/>
    </source>
</evidence>
<dbReference type="PANTHER" id="PTHR43197">
    <property type="entry name" value="UTP--GLUCOSE-1-PHOSPHATE URIDYLYLTRANSFERASE"/>
    <property type="match status" value="1"/>
</dbReference>
<evidence type="ECO:0000256" key="5">
    <source>
        <dbReference type="ARBA" id="ARBA00022695"/>
    </source>
</evidence>
<evidence type="ECO:0000256" key="4">
    <source>
        <dbReference type="ARBA" id="ARBA00022679"/>
    </source>
</evidence>
<dbReference type="Pfam" id="PF00483">
    <property type="entry name" value="NTP_transferase"/>
    <property type="match status" value="1"/>
</dbReference>
<sequence>MNKVRKAIIPVGGLGTRFLPITKSVAKEMLPIIDKPTIQFIIEEAKEAGIEEILLVTGRGKRSIEDYFDSHPELESTLKEKGKTDLLKLVEDTTGIKLHFIRQTNPNGLGHAILQGKSFIGNEPFVVLLGDDLMADTKPLTKQLMDAYEKKGRSIVATMAMPLEEISKYGVVSPIENSSEQLCQVNGLVEKPAIEDAPSNLAIIGRYLLTPAIFDLLEKQEPGVGNEIQLTDAIATLNKQEEVYSYEFKGTRYDVGDKMGFLKTNIEYGLNHPELKEDLKTYLKTITL</sequence>
<dbReference type="GO" id="GO:0006011">
    <property type="term" value="P:UDP-alpha-D-glucose metabolic process"/>
    <property type="evidence" value="ECO:0007669"/>
    <property type="project" value="InterPro"/>
</dbReference>
<dbReference type="UniPathway" id="UPA00215"/>
<evidence type="ECO:0000313" key="10">
    <source>
        <dbReference type="Proteomes" id="UP000051658"/>
    </source>
</evidence>
<dbReference type="InterPro" id="IPR029044">
    <property type="entry name" value="Nucleotide-diphossugar_trans"/>
</dbReference>
<keyword evidence="5 7" id="KW-0548">Nucleotidyltransferase</keyword>
<dbReference type="CDD" id="cd02541">
    <property type="entry name" value="UGPase_prokaryotic"/>
    <property type="match status" value="1"/>
</dbReference>
<evidence type="ECO:0000256" key="1">
    <source>
        <dbReference type="ARBA" id="ARBA00005136"/>
    </source>
</evidence>
<dbReference type="PATRIC" id="fig|1449336.4.peg.2390"/>
<dbReference type="PANTHER" id="PTHR43197:SF1">
    <property type="entry name" value="UTP--GLUCOSE-1-PHOSPHATE URIDYLYLTRANSFERASE"/>
    <property type="match status" value="1"/>
</dbReference>
<proteinExistence type="inferred from homology"/>
<evidence type="ECO:0000256" key="7">
    <source>
        <dbReference type="RuleBase" id="RU361259"/>
    </source>
</evidence>
<dbReference type="GeneID" id="89589342"/>
<evidence type="ECO:0000256" key="6">
    <source>
        <dbReference type="ARBA" id="ARBA00048128"/>
    </source>
</evidence>
<keyword evidence="10" id="KW-1185">Reference proteome</keyword>
<evidence type="ECO:0000256" key="2">
    <source>
        <dbReference type="ARBA" id="ARBA00006890"/>
    </source>
</evidence>
<dbReference type="InterPro" id="IPR005771">
    <property type="entry name" value="GalU_uridylyltTrfase_bac/arc"/>
</dbReference>
<organism evidence="9 10">
    <name type="scientific">Carnobacterium divergens DSM 20623</name>
    <dbReference type="NCBI Taxonomy" id="1449336"/>
    <lineage>
        <taxon>Bacteria</taxon>
        <taxon>Bacillati</taxon>
        <taxon>Bacillota</taxon>
        <taxon>Bacilli</taxon>
        <taxon>Lactobacillales</taxon>
        <taxon>Carnobacteriaceae</taxon>
        <taxon>Carnobacterium</taxon>
    </lineage>
</organism>
<protein>
    <recommendedName>
        <fullName evidence="3 7">UTP--glucose-1-phosphate uridylyltransferase</fullName>
        <ecNumber evidence="3 7">2.7.7.9</ecNumber>
    </recommendedName>
    <alternativeName>
        <fullName evidence="7">UDP-glucose pyrophosphorylase</fullName>
    </alternativeName>
</protein>
<dbReference type="GO" id="GO:0003983">
    <property type="term" value="F:UTP:glucose-1-phosphate uridylyltransferase activity"/>
    <property type="evidence" value="ECO:0007669"/>
    <property type="project" value="UniProtKB-EC"/>
</dbReference>
<dbReference type="NCBIfam" id="TIGR01099">
    <property type="entry name" value="galU"/>
    <property type="match status" value="1"/>
</dbReference>
<dbReference type="InterPro" id="IPR005835">
    <property type="entry name" value="NTP_transferase_dom"/>
</dbReference>
<dbReference type="EC" id="2.7.7.9" evidence="3 7"/>
<gene>
    <name evidence="9" type="ORF">IV74_GL002352</name>
</gene>
<keyword evidence="4 7" id="KW-0808">Transferase</keyword>
<name>A0A0R2HZ01_CARDV</name>
<dbReference type="AlphaFoldDB" id="A0A0R2HZ01"/>